<name>A0A819ML11_9BILA</name>
<evidence type="ECO:0000256" key="3">
    <source>
        <dbReference type="ARBA" id="ARBA00022989"/>
    </source>
</evidence>
<dbReference type="PANTHER" id="PTHR24243:SF230">
    <property type="entry name" value="G-PROTEIN COUPLED RECEPTORS FAMILY 1 PROFILE DOMAIN-CONTAINING PROTEIN"/>
    <property type="match status" value="1"/>
</dbReference>
<evidence type="ECO:0000259" key="9">
    <source>
        <dbReference type="PROSITE" id="PS50262"/>
    </source>
</evidence>
<evidence type="ECO:0000256" key="5">
    <source>
        <dbReference type="ARBA" id="ARBA00023136"/>
    </source>
</evidence>
<feature type="transmembrane region" description="Helical" evidence="8">
    <location>
        <begin position="16"/>
        <end position="40"/>
    </location>
</feature>
<dbReference type="InterPro" id="IPR017452">
    <property type="entry name" value="GPCR_Rhodpsn_7TM"/>
</dbReference>
<feature type="transmembrane region" description="Helical" evidence="8">
    <location>
        <begin position="95"/>
        <end position="113"/>
    </location>
</feature>
<feature type="transmembrane region" description="Helical" evidence="8">
    <location>
        <begin position="133"/>
        <end position="156"/>
    </location>
</feature>
<protein>
    <recommendedName>
        <fullName evidence="9">G-protein coupled receptors family 1 profile domain-containing protein</fullName>
    </recommendedName>
</protein>
<dbReference type="Gene3D" id="1.20.1070.10">
    <property type="entry name" value="Rhodopsin 7-helix transmembrane proteins"/>
    <property type="match status" value="1"/>
</dbReference>
<accession>A0A819ML11</accession>
<dbReference type="Proteomes" id="UP000663860">
    <property type="component" value="Unassembled WGS sequence"/>
</dbReference>
<dbReference type="PANTHER" id="PTHR24243">
    <property type="entry name" value="G-PROTEIN COUPLED RECEPTOR"/>
    <property type="match status" value="1"/>
</dbReference>
<sequence>MSNSTISSLNFASQQVVIYVGFFIFIGGVIGNPLTLLVFLSLRTFRESSCAFYLIAMSTINICHLFTGTFTYIMINGFKINWLNMSIFYCKFRAFYVQFCILTSFSCMCLAIIDQFMATCSNPRWHQWNNIKLARYILAGTILCWILHGIPFILYYGYTVSSITGVLPMTIIILFGILSYRDIQQIAYRTIPLVRRELDKQLTVMVLVQIIFDVIAVSPLVIQSIFRAVYNTPNDPLISAQLNLLGSVTTIMNNFHFVSSFYIYICASKRFRQQFIHVLFTIHHDRLRRGNVNNNQIQPQT</sequence>
<keyword evidence="4" id="KW-0297">G-protein coupled receptor</keyword>
<evidence type="ECO:0000313" key="11">
    <source>
        <dbReference type="EMBL" id="CAF3982731.1"/>
    </source>
</evidence>
<evidence type="ECO:0000256" key="6">
    <source>
        <dbReference type="ARBA" id="ARBA00023170"/>
    </source>
</evidence>
<organism evidence="11 12">
    <name type="scientific">Adineta steineri</name>
    <dbReference type="NCBI Taxonomy" id="433720"/>
    <lineage>
        <taxon>Eukaryota</taxon>
        <taxon>Metazoa</taxon>
        <taxon>Spiralia</taxon>
        <taxon>Gnathifera</taxon>
        <taxon>Rotifera</taxon>
        <taxon>Eurotatoria</taxon>
        <taxon>Bdelloidea</taxon>
        <taxon>Adinetida</taxon>
        <taxon>Adinetidae</taxon>
        <taxon>Adineta</taxon>
    </lineage>
</organism>
<dbReference type="GO" id="GO:0005886">
    <property type="term" value="C:plasma membrane"/>
    <property type="evidence" value="ECO:0007669"/>
    <property type="project" value="TreeGrafter"/>
</dbReference>
<dbReference type="SUPFAM" id="SSF81321">
    <property type="entry name" value="Family A G protein-coupled receptor-like"/>
    <property type="match status" value="1"/>
</dbReference>
<keyword evidence="6" id="KW-0675">Receptor</keyword>
<evidence type="ECO:0000256" key="1">
    <source>
        <dbReference type="ARBA" id="ARBA00004141"/>
    </source>
</evidence>
<keyword evidence="2 8" id="KW-0812">Transmembrane</keyword>
<keyword evidence="5 8" id="KW-0472">Membrane</keyword>
<dbReference type="EMBL" id="CAJNOE010000001">
    <property type="protein sequence ID" value="CAF0711700.1"/>
    <property type="molecule type" value="Genomic_DNA"/>
</dbReference>
<evidence type="ECO:0000256" key="7">
    <source>
        <dbReference type="ARBA" id="ARBA00023224"/>
    </source>
</evidence>
<feature type="domain" description="G-protein coupled receptors family 1 profile" evidence="9">
    <location>
        <begin position="31"/>
        <end position="264"/>
    </location>
</feature>
<dbReference type="Proteomes" id="UP000663868">
    <property type="component" value="Unassembled WGS sequence"/>
</dbReference>
<keyword evidence="7" id="KW-0807">Transducer</keyword>
<feature type="transmembrane region" description="Helical" evidence="8">
    <location>
        <begin position="162"/>
        <end position="181"/>
    </location>
</feature>
<keyword evidence="3 8" id="KW-1133">Transmembrane helix</keyword>
<gene>
    <name evidence="10" type="ORF">IZO911_LOCUS4</name>
    <name evidence="11" type="ORF">KXQ929_LOCUS27440</name>
</gene>
<comment type="caution">
    <text evidence="11">The sequence shown here is derived from an EMBL/GenBank/DDBJ whole genome shotgun (WGS) entry which is preliminary data.</text>
</comment>
<feature type="transmembrane region" description="Helical" evidence="8">
    <location>
        <begin position="202"/>
        <end position="222"/>
    </location>
</feature>
<dbReference type="PROSITE" id="PS50262">
    <property type="entry name" value="G_PROTEIN_RECEP_F1_2"/>
    <property type="match status" value="1"/>
</dbReference>
<evidence type="ECO:0000313" key="12">
    <source>
        <dbReference type="Proteomes" id="UP000663868"/>
    </source>
</evidence>
<proteinExistence type="predicted"/>
<dbReference type="GO" id="GO:0004930">
    <property type="term" value="F:G protein-coupled receptor activity"/>
    <property type="evidence" value="ECO:0007669"/>
    <property type="project" value="UniProtKB-KW"/>
</dbReference>
<feature type="transmembrane region" description="Helical" evidence="8">
    <location>
        <begin position="242"/>
        <end position="265"/>
    </location>
</feature>
<evidence type="ECO:0000256" key="2">
    <source>
        <dbReference type="ARBA" id="ARBA00022692"/>
    </source>
</evidence>
<feature type="transmembrane region" description="Helical" evidence="8">
    <location>
        <begin position="52"/>
        <end position="75"/>
    </location>
</feature>
<evidence type="ECO:0000256" key="4">
    <source>
        <dbReference type="ARBA" id="ARBA00023040"/>
    </source>
</evidence>
<comment type="subcellular location">
    <subcellularLocation>
        <location evidence="1">Membrane</location>
        <topology evidence="1">Multi-pass membrane protein</topology>
    </subcellularLocation>
</comment>
<evidence type="ECO:0000313" key="10">
    <source>
        <dbReference type="EMBL" id="CAF0711700.1"/>
    </source>
</evidence>
<reference evidence="11" key="1">
    <citation type="submission" date="2021-02" db="EMBL/GenBank/DDBJ databases">
        <authorList>
            <person name="Nowell W R."/>
        </authorList>
    </citation>
    <scope>NUCLEOTIDE SEQUENCE</scope>
</reference>
<evidence type="ECO:0000256" key="8">
    <source>
        <dbReference type="SAM" id="Phobius"/>
    </source>
</evidence>
<dbReference type="EMBL" id="CAJOBB010002598">
    <property type="protein sequence ID" value="CAF3982731.1"/>
    <property type="molecule type" value="Genomic_DNA"/>
</dbReference>
<dbReference type="AlphaFoldDB" id="A0A819ML11"/>